<proteinExistence type="inferred from homology"/>
<keyword evidence="5" id="KW-0378">Hydrolase</keyword>
<sequence length="723" mass="80409">MILPVVLVLWQAVVSIGVPVMRDALLNEPGPICLEPECVIASGVILSALDQTADPCHDFYRYACGGWLDQVEIPPWRSGVSKSFGGLSDANLKIVKTILEAEDLSAESTSSGSLQKARDFYTACMDVEGMEAAGAKSMLTLIETFGGWSPCTNPTEIKEEIYTSEGLLDTLLAVQKASGTPLFGMGITIDDKNSSRHIIQFVQAGLWLGPRDLYLGGHDELLAAYVKFGVALASLLAEDSGVTTTADDYMVHAESKLKEMLAFEKQLAEITVPKDELRDPWKTYHKMTLREFTQMIPVVDVTAFVHRVFGMDISPDEEVLVPHLSYFPKMNELVQKTPLRIVHDYMVWQSVASLAGSLPERYRGAVLEFHKAYTGISAVAPRWMTCAGAADKVLGFATGAEFVEKLHSLEIKDEIKAMIENVRKTFLDSLPSVDWMDDTTKSLAAQKAEAIEEKVVGPKWLEDTNKIDQYYEEFKVDRQSYFYNLLSTSLFYSKANLAQFHKPVDRTQWQMKPSEVNAYYTSSHNEIVFPAGILQSPFYDSALPSSINYGSIGWVIGHELTHGFDDHGRNYDDIGNLHNWWKNESAQAYSERAQCVKQQYSSYKMGDRHVNGMLTLGENIADNGGLRLALHTYRSLRAQGGGKEARLPGLQDLTSEQIFFIGAGQTWCKLDTPKQALLKLLSDAHSPGKYRVIGTLSNMVEFSDAFQCPSGSVMNPAKKCRVW</sequence>
<evidence type="ECO:0000256" key="7">
    <source>
        <dbReference type="ARBA" id="ARBA00023049"/>
    </source>
</evidence>
<dbReference type="Proteomes" id="UP000887568">
    <property type="component" value="Unplaced"/>
</dbReference>
<dbReference type="PANTHER" id="PTHR11733:SF167">
    <property type="entry name" value="FI17812P1-RELATED"/>
    <property type="match status" value="1"/>
</dbReference>
<dbReference type="OMA" id="ANYMVWH"/>
<feature type="chain" id="PRO_5037524946" description="Endothelin-converting enzyme 1" evidence="8">
    <location>
        <begin position="18"/>
        <end position="723"/>
    </location>
</feature>
<keyword evidence="7" id="KW-0482">Metalloprotease</keyword>
<protein>
    <recommendedName>
        <fullName evidence="13">Endothelin-converting enzyme 1</fullName>
    </recommendedName>
</protein>
<dbReference type="GO" id="GO:0046872">
    <property type="term" value="F:metal ion binding"/>
    <property type="evidence" value="ECO:0007669"/>
    <property type="project" value="UniProtKB-KW"/>
</dbReference>
<dbReference type="InterPro" id="IPR000718">
    <property type="entry name" value="Peptidase_M13"/>
</dbReference>
<dbReference type="Pfam" id="PF01431">
    <property type="entry name" value="Peptidase_M13"/>
    <property type="match status" value="1"/>
</dbReference>
<dbReference type="InterPro" id="IPR024079">
    <property type="entry name" value="MetalloPept_cat_dom_sf"/>
</dbReference>
<dbReference type="PRINTS" id="PR00786">
    <property type="entry name" value="NEPRILYSIN"/>
</dbReference>
<feature type="domain" description="Peptidase M13 C-terminal" evidence="9">
    <location>
        <begin position="517"/>
        <end position="722"/>
    </location>
</feature>
<evidence type="ECO:0000256" key="1">
    <source>
        <dbReference type="ARBA" id="ARBA00001947"/>
    </source>
</evidence>
<evidence type="ECO:0000256" key="6">
    <source>
        <dbReference type="ARBA" id="ARBA00022833"/>
    </source>
</evidence>
<dbReference type="EnsemblMetazoa" id="XM_038202141.1">
    <property type="protein sequence ID" value="XP_038058069.1"/>
    <property type="gene ID" value="LOC119729539"/>
</dbReference>
<accession>A0A914A397</accession>
<keyword evidence="8" id="KW-0732">Signal</keyword>
<dbReference type="SUPFAM" id="SSF55486">
    <property type="entry name" value="Metalloproteases ('zincins'), catalytic domain"/>
    <property type="match status" value="1"/>
</dbReference>
<dbReference type="GeneID" id="119729539"/>
<evidence type="ECO:0000256" key="5">
    <source>
        <dbReference type="ARBA" id="ARBA00022801"/>
    </source>
</evidence>
<dbReference type="PANTHER" id="PTHR11733">
    <property type="entry name" value="ZINC METALLOPROTEASE FAMILY M13 NEPRILYSIN-RELATED"/>
    <property type="match status" value="1"/>
</dbReference>
<keyword evidence="6" id="KW-0862">Zinc</keyword>
<keyword evidence="4" id="KW-0479">Metal-binding</keyword>
<dbReference type="Pfam" id="PF05649">
    <property type="entry name" value="Peptidase_M13_N"/>
    <property type="match status" value="1"/>
</dbReference>
<reference evidence="11" key="1">
    <citation type="submission" date="2022-11" db="UniProtKB">
        <authorList>
            <consortium name="EnsemblMetazoa"/>
        </authorList>
    </citation>
    <scope>IDENTIFICATION</scope>
</reference>
<evidence type="ECO:0000313" key="11">
    <source>
        <dbReference type="EnsemblMetazoa" id="XP_038058069.1"/>
    </source>
</evidence>
<feature type="domain" description="Peptidase M13 N-terminal" evidence="10">
    <location>
        <begin position="55"/>
        <end position="456"/>
    </location>
</feature>
<organism evidence="11 12">
    <name type="scientific">Patiria miniata</name>
    <name type="common">Bat star</name>
    <name type="synonym">Asterina miniata</name>
    <dbReference type="NCBI Taxonomy" id="46514"/>
    <lineage>
        <taxon>Eukaryota</taxon>
        <taxon>Metazoa</taxon>
        <taxon>Echinodermata</taxon>
        <taxon>Eleutherozoa</taxon>
        <taxon>Asterozoa</taxon>
        <taxon>Asteroidea</taxon>
        <taxon>Valvatacea</taxon>
        <taxon>Valvatida</taxon>
        <taxon>Asterinidae</taxon>
        <taxon>Patiria</taxon>
    </lineage>
</organism>
<dbReference type="Gene3D" id="1.10.1380.10">
    <property type="entry name" value="Neutral endopeptidase , domain2"/>
    <property type="match status" value="1"/>
</dbReference>
<dbReference type="OrthoDB" id="6475849at2759"/>
<dbReference type="PROSITE" id="PS51885">
    <property type="entry name" value="NEPRILYSIN"/>
    <property type="match status" value="1"/>
</dbReference>
<evidence type="ECO:0000259" key="9">
    <source>
        <dbReference type="Pfam" id="PF01431"/>
    </source>
</evidence>
<dbReference type="Gene3D" id="3.40.390.10">
    <property type="entry name" value="Collagenase (Catalytic Domain)"/>
    <property type="match status" value="1"/>
</dbReference>
<dbReference type="AlphaFoldDB" id="A0A914A397"/>
<feature type="signal peptide" evidence="8">
    <location>
        <begin position="1"/>
        <end position="17"/>
    </location>
</feature>
<evidence type="ECO:0008006" key="13">
    <source>
        <dbReference type="Google" id="ProtNLM"/>
    </source>
</evidence>
<dbReference type="InterPro" id="IPR018497">
    <property type="entry name" value="Peptidase_M13_C"/>
</dbReference>
<dbReference type="CDD" id="cd08662">
    <property type="entry name" value="M13"/>
    <property type="match status" value="1"/>
</dbReference>
<comment type="cofactor">
    <cofactor evidence="1">
        <name>Zn(2+)</name>
        <dbReference type="ChEBI" id="CHEBI:29105"/>
    </cofactor>
</comment>
<evidence type="ECO:0000256" key="4">
    <source>
        <dbReference type="ARBA" id="ARBA00022723"/>
    </source>
</evidence>
<dbReference type="GO" id="GO:0016485">
    <property type="term" value="P:protein processing"/>
    <property type="evidence" value="ECO:0007669"/>
    <property type="project" value="TreeGrafter"/>
</dbReference>
<evidence type="ECO:0000256" key="2">
    <source>
        <dbReference type="ARBA" id="ARBA00007357"/>
    </source>
</evidence>
<dbReference type="InterPro" id="IPR008753">
    <property type="entry name" value="Peptidase_M13_N"/>
</dbReference>
<keyword evidence="12" id="KW-1185">Reference proteome</keyword>
<dbReference type="InterPro" id="IPR042089">
    <property type="entry name" value="Peptidase_M13_dom_2"/>
</dbReference>
<dbReference type="GO" id="GO:0005886">
    <property type="term" value="C:plasma membrane"/>
    <property type="evidence" value="ECO:0007669"/>
    <property type="project" value="TreeGrafter"/>
</dbReference>
<dbReference type="GO" id="GO:0004222">
    <property type="term" value="F:metalloendopeptidase activity"/>
    <property type="evidence" value="ECO:0007669"/>
    <property type="project" value="InterPro"/>
</dbReference>
<comment type="similarity">
    <text evidence="2">Belongs to the peptidase M13 family.</text>
</comment>
<name>A0A914A397_PATMI</name>
<evidence type="ECO:0000259" key="10">
    <source>
        <dbReference type="Pfam" id="PF05649"/>
    </source>
</evidence>
<dbReference type="RefSeq" id="XP_038058069.1">
    <property type="nucleotide sequence ID" value="XM_038202141.1"/>
</dbReference>
<evidence type="ECO:0000313" key="12">
    <source>
        <dbReference type="Proteomes" id="UP000887568"/>
    </source>
</evidence>
<evidence type="ECO:0000256" key="8">
    <source>
        <dbReference type="SAM" id="SignalP"/>
    </source>
</evidence>
<keyword evidence="3" id="KW-0645">Protease</keyword>
<evidence type="ECO:0000256" key="3">
    <source>
        <dbReference type="ARBA" id="ARBA00022670"/>
    </source>
</evidence>